<keyword evidence="1" id="KW-0812">Transmembrane</keyword>
<keyword evidence="3" id="KW-1185">Reference proteome</keyword>
<dbReference type="GeneID" id="85474645"/>
<comment type="caution">
    <text evidence="2">The sequence shown here is derived from an EMBL/GenBank/DDBJ whole genome shotgun (WGS) entry which is preliminary data.</text>
</comment>
<name>A0AAI9ZXV0_9PEZI</name>
<dbReference type="EMBL" id="JAHMHQ010000004">
    <property type="protein sequence ID" value="KAK1640186.1"/>
    <property type="molecule type" value="Genomic_DNA"/>
</dbReference>
<dbReference type="AlphaFoldDB" id="A0AAI9ZXV0"/>
<accession>A0AAI9ZXV0</accession>
<protein>
    <submittedName>
        <fullName evidence="2">Uncharacterized protein</fullName>
    </submittedName>
</protein>
<feature type="transmembrane region" description="Helical" evidence="1">
    <location>
        <begin position="21"/>
        <end position="42"/>
    </location>
</feature>
<keyword evidence="1" id="KW-1133">Transmembrane helix</keyword>
<evidence type="ECO:0000313" key="3">
    <source>
        <dbReference type="Proteomes" id="UP001243989"/>
    </source>
</evidence>
<keyword evidence="1" id="KW-0472">Membrane</keyword>
<feature type="transmembrane region" description="Helical" evidence="1">
    <location>
        <begin position="54"/>
        <end position="73"/>
    </location>
</feature>
<dbReference type="Proteomes" id="UP001243989">
    <property type="component" value="Unassembled WGS sequence"/>
</dbReference>
<proteinExistence type="predicted"/>
<sequence length="99" mass="11158">MLTPHTSHRFTPLTHLQVTTACHWITTLLTTTTTIYFFFFLLLCQSHPHSQFTLLSLASFLLANPFASVILLLTPDRGASCFAIPRSYCIRLVDGVTRC</sequence>
<reference evidence="2" key="1">
    <citation type="submission" date="2021-06" db="EMBL/GenBank/DDBJ databases">
        <title>Comparative genomics, transcriptomics and evolutionary studies reveal genomic signatures of adaptation to plant cell wall in hemibiotrophic fungi.</title>
        <authorList>
            <consortium name="DOE Joint Genome Institute"/>
            <person name="Baroncelli R."/>
            <person name="Diaz J.F."/>
            <person name="Benocci T."/>
            <person name="Peng M."/>
            <person name="Battaglia E."/>
            <person name="Haridas S."/>
            <person name="Andreopoulos W."/>
            <person name="Labutti K."/>
            <person name="Pangilinan J."/>
            <person name="Floch G.L."/>
            <person name="Makela M.R."/>
            <person name="Henrissat B."/>
            <person name="Grigoriev I.V."/>
            <person name="Crouch J.A."/>
            <person name="De Vries R.P."/>
            <person name="Sukno S.A."/>
            <person name="Thon M.R."/>
        </authorList>
    </citation>
    <scope>NUCLEOTIDE SEQUENCE</scope>
    <source>
        <strain evidence="2">CBS 102054</strain>
    </source>
</reference>
<gene>
    <name evidence="2" type="ORF">BDP81DRAFT_419523</name>
</gene>
<organism evidence="2 3">
    <name type="scientific">Colletotrichum phormii</name>
    <dbReference type="NCBI Taxonomy" id="359342"/>
    <lineage>
        <taxon>Eukaryota</taxon>
        <taxon>Fungi</taxon>
        <taxon>Dikarya</taxon>
        <taxon>Ascomycota</taxon>
        <taxon>Pezizomycotina</taxon>
        <taxon>Sordariomycetes</taxon>
        <taxon>Hypocreomycetidae</taxon>
        <taxon>Glomerellales</taxon>
        <taxon>Glomerellaceae</taxon>
        <taxon>Colletotrichum</taxon>
        <taxon>Colletotrichum acutatum species complex</taxon>
    </lineage>
</organism>
<evidence type="ECO:0000256" key="1">
    <source>
        <dbReference type="SAM" id="Phobius"/>
    </source>
</evidence>
<evidence type="ECO:0000313" key="2">
    <source>
        <dbReference type="EMBL" id="KAK1640186.1"/>
    </source>
</evidence>
<dbReference type="RefSeq" id="XP_060448793.1">
    <property type="nucleotide sequence ID" value="XM_060589783.1"/>
</dbReference>